<dbReference type="AlphaFoldDB" id="A0A4V5TL25"/>
<proteinExistence type="predicted"/>
<evidence type="ECO:0008006" key="3">
    <source>
        <dbReference type="Google" id="ProtNLM"/>
    </source>
</evidence>
<keyword evidence="2" id="KW-1185">Reference proteome</keyword>
<name>A0A4V5TL25_9ACTN</name>
<organism evidence="1 2">
    <name type="scientific">Nocardioides jishulii</name>
    <dbReference type="NCBI Taxonomy" id="2575440"/>
    <lineage>
        <taxon>Bacteria</taxon>
        <taxon>Bacillati</taxon>
        <taxon>Actinomycetota</taxon>
        <taxon>Actinomycetes</taxon>
        <taxon>Propionibacteriales</taxon>
        <taxon>Nocardioidaceae</taxon>
        <taxon>Nocardioides</taxon>
    </lineage>
</organism>
<dbReference type="Proteomes" id="UP000307808">
    <property type="component" value="Unassembled WGS sequence"/>
</dbReference>
<protein>
    <recommendedName>
        <fullName evidence="3">DUF1524 domain-containing protein</fullName>
    </recommendedName>
</protein>
<sequence length="433" mass="49104">MITYAGDESNLPDIFERINQRGTKLNKYEVFAATWIDSDTQVNSEKVRVEINNKYSALIEKGFSIDGLQEDGMIASFNLFEYLFGFGKVIVGEGRYLFSGSTKADPTETEPAAFSLACLSRGRQLSAMRSLPEFMPRSADGLIDPAAMEAGLLDAAKAVQSWISPYTSLRLNSQGVDSIEIAHGELQIVSMIARAAAGRWNTQGDWSEKDGWEDDWKALEKAMPQHYLLDIIEETWRGPLYTIAFNRVWQSEDSADTENLEPSDYYKKPIEKESFALILDSWFEKQMAREQRTRSYVRGSDKALLRFVYAGIVSHLDNQIQTFELEHLFPVSRLRQEIPEAESGWPISCIANLALFTRALNREKSKQTISEYLAKNVLPAPEKKLLDQCLLCDSASVSIPEDGLSREAYEEFLRTRWADMKEHLFHNLKVSAS</sequence>
<dbReference type="OrthoDB" id="9787127at2"/>
<comment type="caution">
    <text evidence="1">The sequence shown here is derived from an EMBL/GenBank/DDBJ whole genome shotgun (WGS) entry which is preliminary data.</text>
</comment>
<evidence type="ECO:0000313" key="1">
    <source>
        <dbReference type="EMBL" id="TKI64623.1"/>
    </source>
</evidence>
<dbReference type="EMBL" id="SZPY01000001">
    <property type="protein sequence ID" value="TKI64623.1"/>
    <property type="molecule type" value="Genomic_DNA"/>
</dbReference>
<gene>
    <name evidence="1" type="ORF">FC770_05745</name>
</gene>
<evidence type="ECO:0000313" key="2">
    <source>
        <dbReference type="Proteomes" id="UP000307808"/>
    </source>
</evidence>
<accession>A0A4V5TL25</accession>
<reference evidence="1 2" key="1">
    <citation type="submission" date="2019-04" db="EMBL/GenBank/DDBJ databases">
        <authorList>
            <person name="Dong K."/>
        </authorList>
    </citation>
    <scope>NUCLEOTIDE SEQUENCE [LARGE SCALE GENOMIC DNA]</scope>
    <source>
        <strain evidence="2">dk3543</strain>
    </source>
</reference>
<dbReference type="PANTHER" id="PTHR37292">
    <property type="entry name" value="VNG6097C"/>
    <property type="match status" value="1"/>
</dbReference>
<dbReference type="PANTHER" id="PTHR37292:SF2">
    <property type="entry name" value="DUF262 DOMAIN-CONTAINING PROTEIN"/>
    <property type="match status" value="1"/>
</dbReference>
<dbReference type="RefSeq" id="WP_137065081.1">
    <property type="nucleotide sequence ID" value="NZ_CP040748.1"/>
</dbReference>